<dbReference type="NCBIfam" id="NF003280">
    <property type="entry name" value="PRK04270.1"/>
    <property type="match status" value="1"/>
</dbReference>
<dbReference type="SMART" id="SM01136">
    <property type="entry name" value="DKCLD"/>
    <property type="match status" value="1"/>
</dbReference>
<dbReference type="PANTHER" id="PTHR23127">
    <property type="entry name" value="CENTROMERE/MICROTUBULE BINDING PROTEIN CBF5"/>
    <property type="match status" value="1"/>
</dbReference>
<dbReference type="NCBIfam" id="TIGR00425">
    <property type="entry name" value="CBF5"/>
    <property type="match status" value="1"/>
</dbReference>
<dbReference type="SUPFAM" id="SSF88697">
    <property type="entry name" value="PUA domain-like"/>
    <property type="match status" value="1"/>
</dbReference>
<dbReference type="GeneID" id="11138877"/>
<feature type="domain" description="Dyskerin-like" evidence="9">
    <location>
        <begin position="22"/>
        <end position="70"/>
    </location>
</feature>
<dbReference type="HAMAP" id="MF_01081">
    <property type="entry name" value="TruB_arch"/>
    <property type="match status" value="1"/>
</dbReference>
<feature type="compositionally biased region" description="Basic residues" evidence="7">
    <location>
        <begin position="362"/>
        <end position="376"/>
    </location>
</feature>
<keyword evidence="2 6" id="KW-0819">tRNA processing</keyword>
<dbReference type="FunFam" id="3.30.2350.10:FF:000001">
    <property type="entry name" value="H/ACA ribonucleoprotein complex subunit CBF5"/>
    <property type="match status" value="1"/>
</dbReference>
<dbReference type="GO" id="GO:1990481">
    <property type="term" value="P:mRNA pseudouridine synthesis"/>
    <property type="evidence" value="ECO:0007669"/>
    <property type="project" value="TreeGrafter"/>
</dbReference>
<name>G0ECH4_PYRF1</name>
<dbReference type="Pfam" id="PF08068">
    <property type="entry name" value="DKCLD"/>
    <property type="match status" value="1"/>
</dbReference>
<comment type="catalytic activity">
    <reaction evidence="1 6">
        <text>uridine(55) in tRNA = pseudouridine(55) in tRNA</text>
        <dbReference type="Rhea" id="RHEA:42532"/>
        <dbReference type="Rhea" id="RHEA-COMP:10101"/>
        <dbReference type="Rhea" id="RHEA-COMP:10102"/>
        <dbReference type="ChEBI" id="CHEBI:65314"/>
        <dbReference type="ChEBI" id="CHEBI:65315"/>
        <dbReference type="EC" id="5.4.99.25"/>
    </reaction>
</comment>
<feature type="active site" description="Nucleophile" evidence="6">
    <location>
        <position position="89"/>
    </location>
</feature>
<dbReference type="InterPro" id="IPR026326">
    <property type="entry name" value="TruB_arch"/>
</dbReference>
<feature type="compositionally biased region" description="Basic and acidic residues" evidence="7">
    <location>
        <begin position="343"/>
        <end position="361"/>
    </location>
</feature>
<evidence type="ECO:0000256" key="7">
    <source>
        <dbReference type="SAM" id="MobiDB-lite"/>
    </source>
</evidence>
<dbReference type="SUPFAM" id="SSF55120">
    <property type="entry name" value="Pseudouridine synthase"/>
    <property type="match status" value="1"/>
</dbReference>
<dbReference type="NCBIfam" id="TIGR00451">
    <property type="entry name" value="unchar_dom_2"/>
    <property type="match status" value="1"/>
</dbReference>
<organism evidence="10 11">
    <name type="scientific">Pyrolobus fumarii (strain DSM 11204 / 1A)</name>
    <dbReference type="NCBI Taxonomy" id="694429"/>
    <lineage>
        <taxon>Archaea</taxon>
        <taxon>Thermoproteota</taxon>
        <taxon>Thermoprotei</taxon>
        <taxon>Desulfurococcales</taxon>
        <taxon>Pyrodictiaceae</taxon>
        <taxon>Pyrolobus</taxon>
    </lineage>
</organism>
<dbReference type="GO" id="GO:0000495">
    <property type="term" value="P:box H/ACA sno(s)RNA 3'-end processing"/>
    <property type="evidence" value="ECO:0007669"/>
    <property type="project" value="TreeGrafter"/>
</dbReference>
<dbReference type="Pfam" id="PF01509">
    <property type="entry name" value="TruB_N"/>
    <property type="match status" value="1"/>
</dbReference>
<evidence type="ECO:0000256" key="3">
    <source>
        <dbReference type="ARBA" id="ARBA00023235"/>
    </source>
</evidence>
<dbReference type="PROSITE" id="PS50890">
    <property type="entry name" value="PUA"/>
    <property type="match status" value="1"/>
</dbReference>
<evidence type="ECO:0000256" key="5">
    <source>
        <dbReference type="ARBA" id="ARBA00060775"/>
    </source>
</evidence>
<dbReference type="EC" id="5.4.99.25" evidence="6"/>
<keyword evidence="3 6" id="KW-0413">Isomerase</keyword>
<dbReference type="InterPro" id="IPR015947">
    <property type="entry name" value="PUA-like_sf"/>
</dbReference>
<dbReference type="HOGENOM" id="CLU_032087_3_0_2"/>
<dbReference type="PANTHER" id="PTHR23127:SF0">
    <property type="entry name" value="H_ACA RIBONUCLEOPROTEIN COMPLEX SUBUNIT DKC1"/>
    <property type="match status" value="1"/>
</dbReference>
<dbReference type="AlphaFoldDB" id="G0ECH4"/>
<evidence type="ECO:0000313" key="11">
    <source>
        <dbReference type="Proteomes" id="UP000001037"/>
    </source>
</evidence>
<dbReference type="SMART" id="SM00359">
    <property type="entry name" value="PUA"/>
    <property type="match status" value="1"/>
</dbReference>
<comment type="similarity">
    <text evidence="5 6">Belongs to the pseudouridine synthase TruB family. Type 2 subfamily.</text>
</comment>
<evidence type="ECO:0000256" key="2">
    <source>
        <dbReference type="ARBA" id="ARBA00022694"/>
    </source>
</evidence>
<dbReference type="Pfam" id="PF16198">
    <property type="entry name" value="TruB_C_2"/>
    <property type="match status" value="1"/>
</dbReference>
<dbReference type="GO" id="GO:0031119">
    <property type="term" value="P:tRNA pseudouridine synthesis"/>
    <property type="evidence" value="ECO:0007669"/>
    <property type="project" value="UniProtKB-UniRule"/>
</dbReference>
<evidence type="ECO:0000313" key="10">
    <source>
        <dbReference type="EMBL" id="AEM39544.1"/>
    </source>
</evidence>
<dbReference type="CDD" id="cd21148">
    <property type="entry name" value="PUA_Cbf5"/>
    <property type="match status" value="1"/>
</dbReference>
<comment type="function">
    <text evidence="4 6">Could be responsible for synthesis of pseudouridine from uracil-55 in the psi GC loop of transfer RNAs.</text>
</comment>
<dbReference type="FunCoup" id="G0ECH4">
    <property type="interactions" value="114"/>
</dbReference>
<evidence type="ECO:0000256" key="1">
    <source>
        <dbReference type="ARBA" id="ARBA00000385"/>
    </source>
</evidence>
<feature type="domain" description="PUA" evidence="8">
    <location>
        <begin position="258"/>
        <end position="332"/>
    </location>
</feature>
<dbReference type="RefSeq" id="WP_014027221.1">
    <property type="nucleotide sequence ID" value="NC_015931.1"/>
</dbReference>
<dbReference type="InterPro" id="IPR002501">
    <property type="entry name" value="PsdUridine_synth_N"/>
</dbReference>
<proteinExistence type="inferred from homology"/>
<dbReference type="InterPro" id="IPR012960">
    <property type="entry name" value="Dyskerin-like"/>
</dbReference>
<dbReference type="InterPro" id="IPR002478">
    <property type="entry name" value="PUA"/>
</dbReference>
<dbReference type="STRING" id="694429.Pyrfu_1688"/>
<dbReference type="InParanoid" id="G0ECH4"/>
<feature type="region of interest" description="Disordered" evidence="7">
    <location>
        <begin position="342"/>
        <end position="376"/>
    </location>
</feature>
<gene>
    <name evidence="6" type="primary">truB</name>
    <name evidence="10" type="ordered locus">Pyrfu_1688</name>
</gene>
<dbReference type="OrthoDB" id="35866at2157"/>
<keyword evidence="11" id="KW-1185">Reference proteome</keyword>
<evidence type="ECO:0000256" key="6">
    <source>
        <dbReference type="HAMAP-Rule" id="MF_01081"/>
    </source>
</evidence>
<dbReference type="GO" id="GO:0003723">
    <property type="term" value="F:RNA binding"/>
    <property type="evidence" value="ECO:0007669"/>
    <property type="project" value="InterPro"/>
</dbReference>
<dbReference type="InterPro" id="IPR036974">
    <property type="entry name" value="PUA_sf"/>
</dbReference>
<dbReference type="Gene3D" id="3.30.2350.10">
    <property type="entry name" value="Pseudouridine synthase"/>
    <property type="match status" value="1"/>
</dbReference>
<protein>
    <recommendedName>
        <fullName evidence="6">Probable tRNA pseudouridine synthase B</fullName>
        <ecNumber evidence="6">5.4.99.25</ecNumber>
    </recommendedName>
    <alternativeName>
        <fullName evidence="6">tRNA pseudouridine(55) synthase</fullName>
        <shortName evidence="6">Psi55 synthase</shortName>
    </alternativeName>
    <alternativeName>
        <fullName evidence="6">tRNA pseudouridylate synthase</fullName>
    </alternativeName>
    <alternativeName>
        <fullName evidence="6">tRNA-uridine isomerase</fullName>
    </alternativeName>
</protein>
<accession>G0ECH4</accession>
<dbReference type="InterPro" id="IPR004521">
    <property type="entry name" value="Uncharacterised_CHP00451"/>
</dbReference>
<evidence type="ECO:0000259" key="9">
    <source>
        <dbReference type="SMART" id="SM01136"/>
    </source>
</evidence>
<dbReference type="Pfam" id="PF01472">
    <property type="entry name" value="PUA"/>
    <property type="match status" value="1"/>
</dbReference>
<dbReference type="KEGG" id="pfm:Pyrfu_1688"/>
<evidence type="ECO:0000259" key="8">
    <source>
        <dbReference type="SMART" id="SM00359"/>
    </source>
</evidence>
<dbReference type="EMBL" id="CP002838">
    <property type="protein sequence ID" value="AEM39544.1"/>
    <property type="molecule type" value="Genomic_DNA"/>
</dbReference>
<reference evidence="10 11" key="1">
    <citation type="journal article" date="2011" name="Stand. Genomic Sci.">
        <title>Complete genome sequence of the hyperthermophilic chemolithoautotroph Pyrolobus fumarii type strain (1A).</title>
        <authorList>
            <person name="Anderson I."/>
            <person name="Goker M."/>
            <person name="Nolan M."/>
            <person name="Lucas S."/>
            <person name="Hammon N."/>
            <person name="Deshpande S."/>
            <person name="Cheng J.F."/>
            <person name="Tapia R."/>
            <person name="Han C."/>
            <person name="Goodwin L."/>
            <person name="Pitluck S."/>
            <person name="Huntemann M."/>
            <person name="Liolios K."/>
            <person name="Ivanova N."/>
            <person name="Pagani I."/>
            <person name="Mavromatis K."/>
            <person name="Ovchinikova G."/>
            <person name="Pati A."/>
            <person name="Chen A."/>
            <person name="Palaniappan K."/>
            <person name="Land M."/>
            <person name="Hauser L."/>
            <person name="Brambilla E.M."/>
            <person name="Huber H."/>
            <person name="Yasawong M."/>
            <person name="Rohde M."/>
            <person name="Spring S."/>
            <person name="Abt B."/>
            <person name="Sikorski J."/>
            <person name="Wirth R."/>
            <person name="Detter J.C."/>
            <person name="Woyke T."/>
            <person name="Bristow J."/>
            <person name="Eisen J.A."/>
            <person name="Markowitz V."/>
            <person name="Hugenholtz P."/>
            <person name="Kyrpides N.C."/>
            <person name="Klenk H.P."/>
            <person name="Lapidus A."/>
        </authorList>
    </citation>
    <scope>NUCLEOTIDE SEQUENCE [LARGE SCALE GENOMIC DNA]</scope>
    <source>
        <strain evidence="11">DSM 11204 / 1A</strain>
    </source>
</reference>
<dbReference type="Gene3D" id="2.30.130.10">
    <property type="entry name" value="PUA domain"/>
    <property type="match status" value="1"/>
</dbReference>
<dbReference type="InterPro" id="IPR032819">
    <property type="entry name" value="TruB_C"/>
</dbReference>
<evidence type="ECO:0000256" key="4">
    <source>
        <dbReference type="ARBA" id="ARBA00060072"/>
    </source>
</evidence>
<dbReference type="InterPro" id="IPR020103">
    <property type="entry name" value="PsdUridine_synth_cat_dom_sf"/>
</dbReference>
<dbReference type="GO" id="GO:0160148">
    <property type="term" value="F:tRNA pseudouridine(55) synthase activity"/>
    <property type="evidence" value="ECO:0007669"/>
    <property type="project" value="UniProtKB-EC"/>
</dbReference>
<dbReference type="InterPro" id="IPR004802">
    <property type="entry name" value="tRNA_PsdUridine_synth_B_fam"/>
</dbReference>
<sequence>MSSELTKQGLEFIRRLDEFAGLKSEWIVKAEEDTSPDYGTPPWARPIEEHIRKGVVPLDKPPGPTSHEVVAWIKRMFGLSKAGHGGTLDPKVTGVLPVALEEATKIIGMVVHTPKEYICVMQLHEPVEEKKLLEAIKVFTSTIYQRPPLRSSVKRSLRTKTIYEIELLEYTGRYALMRVLCDPGTYMRKLCHDIGLYLGVGAHMRELRRTKSGPFREAYGLVKLQDLSEALYRWKQEGKDDLLRKYILPMEYAVAHLKKVVIRDSAVDAIAHGAHLAVPGIARLHADIKKGDVVAIFTLKGELVALAKAEMDAEQIAKAQKGIAFRTMRVIMKPGVYPRMWKKKSEGESGEAKSEGKERERGKRRPKPARRRRRGS</sequence>
<dbReference type="GO" id="GO:0031118">
    <property type="term" value="P:rRNA pseudouridine synthesis"/>
    <property type="evidence" value="ECO:0007669"/>
    <property type="project" value="TreeGrafter"/>
</dbReference>
<dbReference type="Proteomes" id="UP000001037">
    <property type="component" value="Chromosome"/>
</dbReference>
<dbReference type="GO" id="GO:0031120">
    <property type="term" value="P:snRNA pseudouridine synthesis"/>
    <property type="evidence" value="ECO:0007669"/>
    <property type="project" value="TreeGrafter"/>
</dbReference>
<dbReference type="eggNOG" id="arCOG00987">
    <property type="taxonomic scope" value="Archaea"/>
</dbReference>